<comment type="caution">
    <text evidence="2">The sequence shown here is derived from an EMBL/GenBank/DDBJ whole genome shotgun (WGS) entry which is preliminary data.</text>
</comment>
<reference evidence="3" key="1">
    <citation type="journal article" date="2019" name="Int. J. Syst. Evol. Microbiol.">
        <title>The Global Catalogue of Microorganisms (GCM) 10K type strain sequencing project: providing services to taxonomists for standard genome sequencing and annotation.</title>
        <authorList>
            <consortium name="The Broad Institute Genomics Platform"/>
            <consortium name="The Broad Institute Genome Sequencing Center for Infectious Disease"/>
            <person name="Wu L."/>
            <person name="Ma J."/>
        </authorList>
    </citation>
    <scope>NUCLEOTIDE SEQUENCE [LARGE SCALE GENOMIC DNA]</scope>
    <source>
        <strain evidence="3">CCUG 60742</strain>
    </source>
</reference>
<name>A0ABW2ZGR8_9SPHI</name>
<dbReference type="Proteomes" id="UP001597073">
    <property type="component" value="Unassembled WGS sequence"/>
</dbReference>
<evidence type="ECO:0000256" key="1">
    <source>
        <dbReference type="SAM" id="SignalP"/>
    </source>
</evidence>
<accession>A0ABW2ZGR8</accession>
<organism evidence="2 3">
    <name type="scientific">Mucilaginibacter lutimaris</name>
    <dbReference type="NCBI Taxonomy" id="931629"/>
    <lineage>
        <taxon>Bacteria</taxon>
        <taxon>Pseudomonadati</taxon>
        <taxon>Bacteroidota</taxon>
        <taxon>Sphingobacteriia</taxon>
        <taxon>Sphingobacteriales</taxon>
        <taxon>Sphingobacteriaceae</taxon>
        <taxon>Mucilaginibacter</taxon>
    </lineage>
</organism>
<proteinExistence type="predicted"/>
<evidence type="ECO:0000313" key="3">
    <source>
        <dbReference type="Proteomes" id="UP001597073"/>
    </source>
</evidence>
<evidence type="ECO:0000313" key="2">
    <source>
        <dbReference type="EMBL" id="MFD0765404.1"/>
    </source>
</evidence>
<keyword evidence="1" id="KW-0732">Signal</keyword>
<dbReference type="RefSeq" id="WP_377142511.1">
    <property type="nucleotide sequence ID" value="NZ_JBHTIA010000007.1"/>
</dbReference>
<feature type="chain" id="PRO_5045772042" description="TerB family tellurite resistance protein" evidence="1">
    <location>
        <begin position="23"/>
        <end position="218"/>
    </location>
</feature>
<gene>
    <name evidence="2" type="ORF">ACFQZI_11120</name>
</gene>
<protein>
    <recommendedName>
        <fullName evidence="4">TerB family tellurite resistance protein</fullName>
    </recommendedName>
</protein>
<sequence length="218" mass="24374">MKKFQLALCIFSLTWIAFQAQAQSLSFSDLFGQQGKKKKLMAEQVSGIYTYLAAIKGGYSIMQNGLDLSHELKGGTLGLHTSYYNSLQQVNPVVKQEPKGKAIADLYGELSNRFSTELSWQKKQRVLKANELSYLEKVSDNLIRLAGKDLAETNAVLTPGKLQLTDQERLDRLDKLYAAMKEKAGFAASFTAKSRALAQNRQRAKAEKTQIQKLYGIQ</sequence>
<feature type="signal peptide" evidence="1">
    <location>
        <begin position="1"/>
        <end position="22"/>
    </location>
</feature>
<dbReference type="EMBL" id="JBHTIA010000007">
    <property type="protein sequence ID" value="MFD0765404.1"/>
    <property type="molecule type" value="Genomic_DNA"/>
</dbReference>
<evidence type="ECO:0008006" key="4">
    <source>
        <dbReference type="Google" id="ProtNLM"/>
    </source>
</evidence>
<keyword evidence="3" id="KW-1185">Reference proteome</keyword>